<dbReference type="EnsemblMetazoa" id="GBRI006601-RA">
    <property type="protein sequence ID" value="GBRI006601-PA"/>
    <property type="gene ID" value="GBRI006601"/>
</dbReference>
<organism evidence="2 3">
    <name type="scientific">Glossina brevipalpis</name>
    <dbReference type="NCBI Taxonomy" id="37001"/>
    <lineage>
        <taxon>Eukaryota</taxon>
        <taxon>Metazoa</taxon>
        <taxon>Ecdysozoa</taxon>
        <taxon>Arthropoda</taxon>
        <taxon>Hexapoda</taxon>
        <taxon>Insecta</taxon>
        <taxon>Pterygota</taxon>
        <taxon>Neoptera</taxon>
        <taxon>Endopterygota</taxon>
        <taxon>Diptera</taxon>
        <taxon>Brachycera</taxon>
        <taxon>Muscomorpha</taxon>
        <taxon>Hippoboscoidea</taxon>
        <taxon>Glossinidae</taxon>
        <taxon>Glossina</taxon>
    </lineage>
</organism>
<name>A0A1A9W512_9MUSC</name>
<evidence type="ECO:0000313" key="3">
    <source>
        <dbReference type="Proteomes" id="UP000091820"/>
    </source>
</evidence>
<keyword evidence="1" id="KW-0472">Membrane</keyword>
<keyword evidence="1" id="KW-0812">Transmembrane</keyword>
<reference evidence="2" key="2">
    <citation type="submission" date="2020-05" db="UniProtKB">
        <authorList>
            <consortium name="EnsemblMetazoa"/>
        </authorList>
    </citation>
    <scope>IDENTIFICATION</scope>
    <source>
        <strain evidence="2">IAEA</strain>
    </source>
</reference>
<keyword evidence="3" id="KW-1185">Reference proteome</keyword>
<reference evidence="3" key="1">
    <citation type="submission" date="2014-03" db="EMBL/GenBank/DDBJ databases">
        <authorList>
            <person name="Aksoy S."/>
            <person name="Warren W."/>
            <person name="Wilson R.K."/>
        </authorList>
    </citation>
    <scope>NUCLEOTIDE SEQUENCE [LARGE SCALE GENOMIC DNA]</scope>
    <source>
        <strain evidence="3">IAEA</strain>
    </source>
</reference>
<dbReference type="Proteomes" id="UP000091820">
    <property type="component" value="Unassembled WGS sequence"/>
</dbReference>
<dbReference type="AlphaFoldDB" id="A0A1A9W512"/>
<protein>
    <submittedName>
        <fullName evidence="2">Uncharacterized protein</fullName>
    </submittedName>
</protein>
<dbReference type="VEuPathDB" id="VectorBase:GBRI006601"/>
<accession>A0A1A9W512</accession>
<sequence length="152" mass="17314">MTSQRKLCLIKIHNAFSSLLTRDMNLLKLWKTKTLVKSNQILKQNGDEKSTSLISVGGSNNKLNDVFITVLSSSMCAGSLFGSFFALVTLKGTARYEGSIRNKRLDIDDDWSLSNKGRSQEISIFMINLFELMYRFDIKEELEFYSSKKPSH</sequence>
<evidence type="ECO:0000313" key="2">
    <source>
        <dbReference type="EnsemblMetazoa" id="GBRI006601-PA"/>
    </source>
</evidence>
<proteinExistence type="predicted"/>
<feature type="transmembrane region" description="Helical" evidence="1">
    <location>
        <begin position="66"/>
        <end position="90"/>
    </location>
</feature>
<keyword evidence="1" id="KW-1133">Transmembrane helix</keyword>
<evidence type="ECO:0000256" key="1">
    <source>
        <dbReference type="SAM" id="Phobius"/>
    </source>
</evidence>